<evidence type="ECO:0000256" key="2">
    <source>
        <dbReference type="ARBA" id="ARBA00022692"/>
    </source>
</evidence>
<feature type="transmembrane region" description="Helical" evidence="5">
    <location>
        <begin position="126"/>
        <end position="151"/>
    </location>
</feature>
<evidence type="ECO:0000313" key="8">
    <source>
        <dbReference type="Proteomes" id="UP001177023"/>
    </source>
</evidence>
<dbReference type="Proteomes" id="UP001177023">
    <property type="component" value="Unassembled WGS sequence"/>
</dbReference>
<evidence type="ECO:0000256" key="5">
    <source>
        <dbReference type="SAM" id="Phobius"/>
    </source>
</evidence>
<keyword evidence="4 5" id="KW-0472">Membrane</keyword>
<dbReference type="PANTHER" id="PTHR12479:SF19">
    <property type="entry name" value="MARVEL DOMAIN-CONTAINING PROTEIN"/>
    <property type="match status" value="1"/>
</dbReference>
<feature type="transmembrane region" description="Helical" evidence="5">
    <location>
        <begin position="45"/>
        <end position="68"/>
    </location>
</feature>
<name>A0AA36FZU6_9BILA</name>
<keyword evidence="2 5" id="KW-0812">Transmembrane</keyword>
<organism evidence="7 8">
    <name type="scientific">Mesorhabditis spiculigera</name>
    <dbReference type="NCBI Taxonomy" id="96644"/>
    <lineage>
        <taxon>Eukaryota</taxon>
        <taxon>Metazoa</taxon>
        <taxon>Ecdysozoa</taxon>
        <taxon>Nematoda</taxon>
        <taxon>Chromadorea</taxon>
        <taxon>Rhabditida</taxon>
        <taxon>Rhabditina</taxon>
        <taxon>Rhabditomorpha</taxon>
        <taxon>Rhabditoidea</taxon>
        <taxon>Rhabditidae</taxon>
        <taxon>Mesorhabditinae</taxon>
        <taxon>Mesorhabditis</taxon>
    </lineage>
</organism>
<evidence type="ECO:0000256" key="3">
    <source>
        <dbReference type="ARBA" id="ARBA00022989"/>
    </source>
</evidence>
<dbReference type="PANTHER" id="PTHR12479">
    <property type="entry name" value="LYSOSOMAL-ASSOCIATED TRANSMEMBRANE PROTEIN"/>
    <property type="match status" value="1"/>
</dbReference>
<reference evidence="7" key="1">
    <citation type="submission" date="2023-06" db="EMBL/GenBank/DDBJ databases">
        <authorList>
            <person name="Delattre M."/>
        </authorList>
    </citation>
    <scope>NUCLEOTIDE SEQUENCE</scope>
    <source>
        <strain evidence="7">AF72</strain>
    </source>
</reference>
<evidence type="ECO:0000256" key="4">
    <source>
        <dbReference type="ARBA" id="ARBA00023136"/>
    </source>
</evidence>
<dbReference type="InterPro" id="IPR051115">
    <property type="entry name" value="LAPTM_transporter"/>
</dbReference>
<feature type="non-terminal residue" evidence="7">
    <location>
        <position position="224"/>
    </location>
</feature>
<keyword evidence="8" id="KW-1185">Reference proteome</keyword>
<feature type="transmembrane region" description="Helical" evidence="5">
    <location>
        <begin position="12"/>
        <end position="33"/>
    </location>
</feature>
<gene>
    <name evidence="7" type="ORF">MSPICULIGERA_LOCUS11440</name>
    <name evidence="6" type="ORF">MSPICULIGERA_LOCUS8723</name>
</gene>
<comment type="caution">
    <text evidence="7">The sequence shown here is derived from an EMBL/GenBank/DDBJ whole genome shotgun (WGS) entry which is preliminary data.</text>
</comment>
<evidence type="ECO:0000256" key="1">
    <source>
        <dbReference type="ARBA" id="ARBA00004127"/>
    </source>
</evidence>
<evidence type="ECO:0000313" key="7">
    <source>
        <dbReference type="EMBL" id="CAJ0573071.1"/>
    </source>
</evidence>
<evidence type="ECO:0000313" key="6">
    <source>
        <dbReference type="EMBL" id="CAJ0570279.1"/>
    </source>
</evidence>
<dbReference type="GO" id="GO:0012505">
    <property type="term" value="C:endomembrane system"/>
    <property type="evidence" value="ECO:0007669"/>
    <property type="project" value="UniProtKB-SubCell"/>
</dbReference>
<sequence length="224" mass="25675">MAAPIPCASLKKAGIIVAIVEIVLCILAVYGLFANWLRYGSKYFFWWLIGIISVVILLLAIALMLYAICRESPRWLIPHLSAQIFLILFLIVLTIIVAFLLLFQAYAGIRNLLGVTHETTSDDSTFLLGIMIIVIYPAIAILECFFLYIVYKLYKHLQQYEKLRTGYPSDNLKRSHWTTVGKMPVDDKHGAPELGHLYLYNQENEESRYGADVEPTYQNQPHRY</sequence>
<dbReference type="EMBL" id="CATQJA010002279">
    <property type="protein sequence ID" value="CAJ0570279.1"/>
    <property type="molecule type" value="Genomic_DNA"/>
</dbReference>
<keyword evidence="3 5" id="KW-1133">Transmembrane helix</keyword>
<dbReference type="AlphaFoldDB" id="A0AA36FZU6"/>
<proteinExistence type="predicted"/>
<dbReference type="GO" id="GO:0005765">
    <property type="term" value="C:lysosomal membrane"/>
    <property type="evidence" value="ECO:0007669"/>
    <property type="project" value="TreeGrafter"/>
</dbReference>
<accession>A0AA36FZU6</accession>
<comment type="subcellular location">
    <subcellularLocation>
        <location evidence="1">Endomembrane system</location>
        <topology evidence="1">Multi-pass membrane protein</topology>
    </subcellularLocation>
</comment>
<dbReference type="EMBL" id="CATQJA010002612">
    <property type="protein sequence ID" value="CAJ0573071.1"/>
    <property type="molecule type" value="Genomic_DNA"/>
</dbReference>
<protein>
    <submittedName>
        <fullName evidence="7">Uncharacterized protein</fullName>
    </submittedName>
</protein>
<feature type="transmembrane region" description="Helical" evidence="5">
    <location>
        <begin position="80"/>
        <end position="106"/>
    </location>
</feature>